<protein>
    <submittedName>
        <fullName evidence="12">Trace amine associated receptor 19e</fullName>
    </submittedName>
</protein>
<keyword evidence="2" id="KW-1003">Cell membrane</keyword>
<feature type="transmembrane region" description="Helical" evidence="10">
    <location>
        <begin position="145"/>
        <end position="164"/>
    </location>
</feature>
<evidence type="ECO:0000256" key="4">
    <source>
        <dbReference type="ARBA" id="ARBA00022989"/>
    </source>
</evidence>
<dbReference type="PRINTS" id="PR00237">
    <property type="entry name" value="GPCRRHODOPSN"/>
</dbReference>
<evidence type="ECO:0000256" key="8">
    <source>
        <dbReference type="ARBA" id="ARBA00023224"/>
    </source>
</evidence>
<dbReference type="SUPFAM" id="SSF81321">
    <property type="entry name" value="Family A G protein-coupled receptor-like"/>
    <property type="match status" value="1"/>
</dbReference>
<feature type="transmembrane region" description="Helical" evidence="10">
    <location>
        <begin position="102"/>
        <end position="124"/>
    </location>
</feature>
<dbReference type="Proteomes" id="UP000694523">
    <property type="component" value="Unplaced"/>
</dbReference>
<keyword evidence="7 9" id="KW-0675">Receptor</keyword>
<name>A0A8C6WTW9_9GOBI</name>
<keyword evidence="5 9" id="KW-0297">G-protein coupled receptor</keyword>
<dbReference type="CDD" id="cd15055">
    <property type="entry name" value="7tmA_TAARs"/>
    <property type="match status" value="1"/>
</dbReference>
<reference evidence="12" key="2">
    <citation type="submission" date="2025-09" db="UniProtKB">
        <authorList>
            <consortium name="Ensembl"/>
        </authorList>
    </citation>
    <scope>IDENTIFICATION</scope>
</reference>
<keyword evidence="4 10" id="KW-1133">Transmembrane helix</keyword>
<evidence type="ECO:0000256" key="6">
    <source>
        <dbReference type="ARBA" id="ARBA00023136"/>
    </source>
</evidence>
<dbReference type="Pfam" id="PF00001">
    <property type="entry name" value="7tm_1"/>
    <property type="match status" value="1"/>
</dbReference>
<keyword evidence="6 10" id="KW-0472">Membrane</keyword>
<accession>A0A8C6WTW9</accession>
<dbReference type="InterPro" id="IPR017452">
    <property type="entry name" value="GPCR_Rhodpsn_7TM"/>
</dbReference>
<dbReference type="Ensembl" id="ENSNMLT00000035262.1">
    <property type="protein sequence ID" value="ENSNMLP00000031634.1"/>
    <property type="gene ID" value="ENSNMLG00000019850.1"/>
</dbReference>
<evidence type="ECO:0000259" key="11">
    <source>
        <dbReference type="PROSITE" id="PS50262"/>
    </source>
</evidence>
<feature type="transmembrane region" description="Helical" evidence="10">
    <location>
        <begin position="31"/>
        <end position="55"/>
    </location>
</feature>
<dbReference type="GO" id="GO:0005886">
    <property type="term" value="C:plasma membrane"/>
    <property type="evidence" value="ECO:0007669"/>
    <property type="project" value="UniProtKB-SubCell"/>
</dbReference>
<evidence type="ECO:0000256" key="7">
    <source>
        <dbReference type="ARBA" id="ARBA00023170"/>
    </source>
</evidence>
<evidence type="ECO:0000256" key="10">
    <source>
        <dbReference type="SAM" id="Phobius"/>
    </source>
</evidence>
<comment type="similarity">
    <text evidence="9">Belongs to the G-protein coupled receptor 1 family.</text>
</comment>
<evidence type="ECO:0000256" key="2">
    <source>
        <dbReference type="ARBA" id="ARBA00022475"/>
    </source>
</evidence>
<feature type="transmembrane region" description="Helical" evidence="10">
    <location>
        <begin position="194"/>
        <end position="217"/>
    </location>
</feature>
<dbReference type="PROSITE" id="PS50262">
    <property type="entry name" value="G_PROTEIN_RECEP_F1_2"/>
    <property type="match status" value="1"/>
</dbReference>
<evidence type="ECO:0000313" key="12">
    <source>
        <dbReference type="Ensembl" id="ENSNMLP00000031634.1"/>
    </source>
</evidence>
<keyword evidence="3 9" id="KW-0812">Transmembrane</keyword>
<feature type="transmembrane region" description="Helical" evidence="10">
    <location>
        <begin position="281"/>
        <end position="304"/>
    </location>
</feature>
<keyword evidence="8 9" id="KW-0807">Transducer</keyword>
<reference evidence="12" key="1">
    <citation type="submission" date="2025-08" db="UniProtKB">
        <authorList>
            <consortium name="Ensembl"/>
        </authorList>
    </citation>
    <scope>IDENTIFICATION</scope>
</reference>
<sequence>MDTTIDVHDLCFPNLLNASCEKIVRPYFSAMLVYTVLYVMSLVTTTLNLLVIISISHYKQLHTPTNFLLLSLAVSDFCVGLLMFFQILVVDGCWLFGDILCVVYQLVSYTVISASLGTIVLISVDRYIAICQPLHYYTKVRGRRVQFCICLYWLCSTFYNLMVLKENMEKPGSFNSCSGECVGSINYYVGLIDVFISFIIPVSAIAVLYIRVFVVVLTQVRAMRSQITAANSQKTVFANKSELKAARTLGVVILLYIVCLSPYYIVIIGQDAYFSASSAAVFIYLIYFNSCLNPLIYTFFYPWFRKCLKYIVTLQILQPGSSRTHIMSSNN</sequence>
<keyword evidence="13" id="KW-1185">Reference proteome</keyword>
<dbReference type="PANTHER" id="PTHR24249">
    <property type="entry name" value="HISTAMINE RECEPTOR-RELATED G-PROTEIN COUPLED RECEPTOR"/>
    <property type="match status" value="1"/>
</dbReference>
<dbReference type="AlphaFoldDB" id="A0A8C6WTW9"/>
<dbReference type="InterPro" id="IPR000276">
    <property type="entry name" value="GPCR_Rhodpsn"/>
</dbReference>
<proteinExistence type="inferred from homology"/>
<feature type="domain" description="G-protein coupled receptors family 1 profile" evidence="11">
    <location>
        <begin position="47"/>
        <end position="297"/>
    </location>
</feature>
<evidence type="ECO:0000313" key="13">
    <source>
        <dbReference type="Proteomes" id="UP000694523"/>
    </source>
</evidence>
<dbReference type="Gene3D" id="1.20.1070.10">
    <property type="entry name" value="Rhodopsin 7-helix transmembrane proteins"/>
    <property type="match status" value="1"/>
</dbReference>
<evidence type="ECO:0000256" key="5">
    <source>
        <dbReference type="ARBA" id="ARBA00023040"/>
    </source>
</evidence>
<evidence type="ECO:0000256" key="9">
    <source>
        <dbReference type="RuleBase" id="RU000688"/>
    </source>
</evidence>
<dbReference type="GO" id="GO:0001594">
    <property type="term" value="F:trace-amine receptor activity"/>
    <property type="evidence" value="ECO:0007669"/>
    <property type="project" value="TreeGrafter"/>
</dbReference>
<feature type="transmembrane region" description="Helical" evidence="10">
    <location>
        <begin position="249"/>
        <end position="269"/>
    </location>
</feature>
<evidence type="ECO:0000256" key="1">
    <source>
        <dbReference type="ARBA" id="ARBA00004651"/>
    </source>
</evidence>
<dbReference type="PANTHER" id="PTHR24249:SF381">
    <property type="entry name" value="TRACE AMINE ASSOCIATED RECEPTOR 19P-RELATED"/>
    <property type="match status" value="1"/>
</dbReference>
<dbReference type="PROSITE" id="PS00237">
    <property type="entry name" value="G_PROTEIN_RECEP_F1_1"/>
    <property type="match status" value="1"/>
</dbReference>
<evidence type="ECO:0000256" key="3">
    <source>
        <dbReference type="ARBA" id="ARBA00022692"/>
    </source>
</evidence>
<organism evidence="12 13">
    <name type="scientific">Neogobius melanostomus</name>
    <name type="common">round goby</name>
    <dbReference type="NCBI Taxonomy" id="47308"/>
    <lineage>
        <taxon>Eukaryota</taxon>
        <taxon>Metazoa</taxon>
        <taxon>Chordata</taxon>
        <taxon>Craniata</taxon>
        <taxon>Vertebrata</taxon>
        <taxon>Euteleostomi</taxon>
        <taxon>Actinopterygii</taxon>
        <taxon>Neopterygii</taxon>
        <taxon>Teleostei</taxon>
        <taxon>Neoteleostei</taxon>
        <taxon>Acanthomorphata</taxon>
        <taxon>Gobiaria</taxon>
        <taxon>Gobiiformes</taxon>
        <taxon>Gobioidei</taxon>
        <taxon>Gobiidae</taxon>
        <taxon>Benthophilinae</taxon>
        <taxon>Neogobiini</taxon>
        <taxon>Neogobius</taxon>
    </lineage>
</organism>
<feature type="transmembrane region" description="Helical" evidence="10">
    <location>
        <begin position="67"/>
        <end position="90"/>
    </location>
</feature>
<dbReference type="InterPro" id="IPR050569">
    <property type="entry name" value="TAAR"/>
</dbReference>
<comment type="subcellular location">
    <subcellularLocation>
        <location evidence="1">Cell membrane</location>
        <topology evidence="1">Multi-pass membrane protein</topology>
    </subcellularLocation>
</comment>